<proteinExistence type="predicted"/>
<protein>
    <submittedName>
        <fullName evidence="2">Transcriptional regulator</fullName>
    </submittedName>
</protein>
<evidence type="ECO:0000313" key="3">
    <source>
        <dbReference type="Proteomes" id="UP001321861"/>
    </source>
</evidence>
<reference evidence="2 3" key="1">
    <citation type="journal article" date="2023" name="Microbiol. Spectr.">
        <title>Symbiosis of Carpenter Bees with Uncharacterized Lactic Acid Bacteria Showing NAD Auxotrophy.</title>
        <authorList>
            <person name="Kawasaki S."/>
            <person name="Ozawa K."/>
            <person name="Mori T."/>
            <person name="Yamamoto A."/>
            <person name="Ito M."/>
            <person name="Ohkuma M."/>
            <person name="Sakamoto M."/>
            <person name="Matsutani M."/>
        </authorList>
    </citation>
    <scope>NUCLEOTIDE SEQUENCE [LARGE SCALE GENOMIC DNA]</scope>
    <source>
        <strain evidence="2 3">XA3</strain>
    </source>
</reference>
<sequence>MILAQEPEYGYGLSTKLNHYGLSEIPKGTIYPLLATMEKNGLIEGRMKPSDEGPDRKYFFITSAGQAAKADFIEQWNQLAASVTKLINEESTDEN</sequence>
<name>A0AAU9DA82_9LACO</name>
<dbReference type="InterPro" id="IPR005149">
    <property type="entry name" value="Tscrpt_reg_PadR_N"/>
</dbReference>
<keyword evidence="3" id="KW-1185">Reference proteome</keyword>
<evidence type="ECO:0000259" key="1">
    <source>
        <dbReference type="Pfam" id="PF03551"/>
    </source>
</evidence>
<gene>
    <name evidence="2" type="ORF">XA3_17920</name>
</gene>
<dbReference type="InterPro" id="IPR052509">
    <property type="entry name" value="Metal_resp_DNA-bind_regulator"/>
</dbReference>
<dbReference type="KEGG" id="xap:XA3_17920"/>
<dbReference type="PANTHER" id="PTHR33169">
    <property type="entry name" value="PADR-FAMILY TRANSCRIPTIONAL REGULATOR"/>
    <property type="match status" value="1"/>
</dbReference>
<dbReference type="Proteomes" id="UP001321861">
    <property type="component" value="Chromosome"/>
</dbReference>
<dbReference type="InterPro" id="IPR036388">
    <property type="entry name" value="WH-like_DNA-bd_sf"/>
</dbReference>
<accession>A0AAU9DA82</accession>
<dbReference type="AlphaFoldDB" id="A0AAU9DA82"/>
<dbReference type="SUPFAM" id="SSF46785">
    <property type="entry name" value="Winged helix' DNA-binding domain"/>
    <property type="match status" value="1"/>
</dbReference>
<dbReference type="InterPro" id="IPR036390">
    <property type="entry name" value="WH_DNA-bd_sf"/>
</dbReference>
<feature type="domain" description="Transcription regulator PadR N-terminal" evidence="1">
    <location>
        <begin position="2"/>
        <end position="68"/>
    </location>
</feature>
<evidence type="ECO:0000313" key="2">
    <source>
        <dbReference type="EMBL" id="BDR59351.1"/>
    </source>
</evidence>
<dbReference type="EMBL" id="AP026802">
    <property type="protein sequence ID" value="BDR59351.1"/>
    <property type="molecule type" value="Genomic_DNA"/>
</dbReference>
<organism evidence="2 3">
    <name type="scientific">Xylocopilactobacillus apicola</name>
    <dbReference type="NCBI Taxonomy" id="2932184"/>
    <lineage>
        <taxon>Bacteria</taxon>
        <taxon>Bacillati</taxon>
        <taxon>Bacillota</taxon>
        <taxon>Bacilli</taxon>
        <taxon>Lactobacillales</taxon>
        <taxon>Lactobacillaceae</taxon>
        <taxon>Xylocopilactobacillus</taxon>
    </lineage>
</organism>
<dbReference type="Gene3D" id="1.10.10.10">
    <property type="entry name" value="Winged helix-like DNA-binding domain superfamily/Winged helix DNA-binding domain"/>
    <property type="match status" value="1"/>
</dbReference>
<dbReference type="Pfam" id="PF03551">
    <property type="entry name" value="PadR"/>
    <property type="match status" value="1"/>
</dbReference>
<dbReference type="PANTHER" id="PTHR33169:SF25">
    <property type="entry name" value="DNA-BINDING PROTEIN YIZB-RELATED"/>
    <property type="match status" value="1"/>
</dbReference>